<reference evidence="1 2" key="1">
    <citation type="submission" date="2018-06" db="EMBL/GenBank/DDBJ databases">
        <authorList>
            <consortium name="Pathogen Informatics"/>
            <person name="Doyle S."/>
        </authorList>
    </citation>
    <scope>NUCLEOTIDE SEQUENCE [LARGE SCALE GENOMIC DNA]</scope>
    <source>
        <strain evidence="2">NCTC 10815</strain>
    </source>
</reference>
<organism evidence="1 2">
    <name type="scientific">Listeria grayi</name>
    <name type="common">Listeria murrayi</name>
    <dbReference type="NCBI Taxonomy" id="1641"/>
    <lineage>
        <taxon>Bacteria</taxon>
        <taxon>Bacillati</taxon>
        <taxon>Bacillota</taxon>
        <taxon>Bacilli</taxon>
        <taxon>Bacillales</taxon>
        <taxon>Listeriaceae</taxon>
        <taxon>Listeria</taxon>
    </lineage>
</organism>
<dbReference type="Proteomes" id="UP000254879">
    <property type="component" value="Unassembled WGS sequence"/>
</dbReference>
<dbReference type="GO" id="GO:0016020">
    <property type="term" value="C:membrane"/>
    <property type="evidence" value="ECO:0007669"/>
    <property type="project" value="InterPro"/>
</dbReference>
<evidence type="ECO:0000313" key="1">
    <source>
        <dbReference type="EMBL" id="STY43677.1"/>
    </source>
</evidence>
<proteinExistence type="predicted"/>
<dbReference type="InterPro" id="IPR007554">
    <property type="entry name" value="Glycerophosphate_synth"/>
</dbReference>
<dbReference type="GO" id="GO:0047355">
    <property type="term" value="F:CDP-glycerol glycerophosphotransferase activity"/>
    <property type="evidence" value="ECO:0007669"/>
    <property type="project" value="InterPro"/>
</dbReference>
<protein>
    <submittedName>
        <fullName evidence="1">Uncharacterized protein</fullName>
    </submittedName>
</protein>
<dbReference type="Pfam" id="PF04464">
    <property type="entry name" value="Glyphos_transf"/>
    <property type="match status" value="1"/>
</dbReference>
<dbReference type="AlphaFoldDB" id="A0A378MBD7"/>
<dbReference type="EMBL" id="UGPG01000001">
    <property type="protein sequence ID" value="STY43677.1"/>
    <property type="molecule type" value="Genomic_DNA"/>
</dbReference>
<evidence type="ECO:0000313" key="2">
    <source>
        <dbReference type="Proteomes" id="UP000254879"/>
    </source>
</evidence>
<gene>
    <name evidence="1" type="ORF">NCTC10815_00978</name>
</gene>
<sequence>MISGYETIVPGEIVQTTAELVRAMQRTPDLEKVEQFAKKWNKYADGNATQRLLAFTEAYLRKED</sequence>
<accession>A0A378MBD7</accession>
<name>A0A378MBD7_LISGR</name>